<feature type="transmembrane region" description="Helical" evidence="1">
    <location>
        <begin position="170"/>
        <end position="191"/>
    </location>
</feature>
<sequence length="197" mass="22856">MLKHATNHTQNRYLQAEEQALMTKTSLKIISIIFGVIAIYFCITLIHDRTKKQLTAFNKEFSFEKKINISEKFTTDFESSYHVGFSLENPSHYKNIDSILPIETELEILHNGKPIELFGNNSFMSKAGTEYELKLNLINANSKPNKLRVGIEVDVPSPIYELMFEREYKWVYWTIDGIIFLIALITGYFGFQKKASR</sequence>
<dbReference type="Proteomes" id="UP001203687">
    <property type="component" value="Unassembled WGS sequence"/>
</dbReference>
<accession>A0ABT0HD86</accession>
<keyword evidence="1" id="KW-0812">Transmembrane</keyword>
<evidence type="ECO:0008006" key="4">
    <source>
        <dbReference type="Google" id="ProtNLM"/>
    </source>
</evidence>
<reference evidence="2" key="1">
    <citation type="submission" date="2022-04" db="EMBL/GenBank/DDBJ databases">
        <authorList>
            <person name="Ren T."/>
        </authorList>
    </citation>
    <scope>NUCLEOTIDE SEQUENCE</scope>
    <source>
        <strain evidence="2">F63249</strain>
    </source>
</reference>
<feature type="transmembrane region" description="Helical" evidence="1">
    <location>
        <begin position="29"/>
        <end position="47"/>
    </location>
</feature>
<evidence type="ECO:0000313" key="3">
    <source>
        <dbReference type="Proteomes" id="UP001203687"/>
    </source>
</evidence>
<keyword evidence="1" id="KW-1133">Transmembrane helix</keyword>
<protein>
    <recommendedName>
        <fullName evidence="4">PepSY-associated TM region</fullName>
    </recommendedName>
</protein>
<proteinExistence type="predicted"/>
<keyword evidence="1" id="KW-0472">Membrane</keyword>
<organism evidence="2 3">
    <name type="scientific">Psychroserpens algicola</name>
    <dbReference type="NCBI Taxonomy" id="1719034"/>
    <lineage>
        <taxon>Bacteria</taxon>
        <taxon>Pseudomonadati</taxon>
        <taxon>Bacteroidota</taxon>
        <taxon>Flavobacteriia</taxon>
        <taxon>Flavobacteriales</taxon>
        <taxon>Flavobacteriaceae</taxon>
        <taxon>Psychroserpens</taxon>
    </lineage>
</organism>
<comment type="caution">
    <text evidence="2">The sequence shown here is derived from an EMBL/GenBank/DDBJ whole genome shotgun (WGS) entry which is preliminary data.</text>
</comment>
<gene>
    <name evidence="2" type="ORF">MUY34_17005</name>
</gene>
<evidence type="ECO:0000313" key="2">
    <source>
        <dbReference type="EMBL" id="MCK8482326.1"/>
    </source>
</evidence>
<keyword evidence="3" id="KW-1185">Reference proteome</keyword>
<dbReference type="RefSeq" id="WP_248414042.1">
    <property type="nucleotide sequence ID" value="NZ_JALPQF010000051.1"/>
</dbReference>
<name>A0ABT0HD86_9FLAO</name>
<evidence type="ECO:0000256" key="1">
    <source>
        <dbReference type="SAM" id="Phobius"/>
    </source>
</evidence>
<dbReference type="EMBL" id="JALPQF010000051">
    <property type="protein sequence ID" value="MCK8482326.1"/>
    <property type="molecule type" value="Genomic_DNA"/>
</dbReference>